<sequence>MSDFKEKQENQKGSLELDDDVEMLDYDPSGSNSQSFYEDNKRQQEGCTSGNEVMDEFIKKTPFQTFYEFKWINYNRLKDITYDDSKGFHVALLIDGNIELGINDIIKVGLQCFNEEKLSEVLSQEIVIGLKSIIQETHISLGYLNSNNILIDDFNNARISIFTNFRQGSNIAYAAPEILEGNKVSQASYIYSLGMVFYKIIFEQEPLTRFNDEDRSQFGRDIPEFITKCWKVVPSDRPTINELVDFFSSEFIFNYDSSQIKQIVNRVFSSEQTSNILEQATRTERFHNTRYNETPEQDYNYQEIDTSFQNGIIFDPNKHNNNIFSENSISVYKSLPQKYFNNDLNHGPVNFIKPRIDGGSKFADDDIADEFNKIDKSQITNIQKFENCQNNTRSAMLANDKKVIIKKLQKLQNKKSILVRKKVYEDCNTFLIIPFAPEGNLRNYLKDKDFSIEKKVGIAIKIADGIKYLHIKDIIHENLHPKNILMFEGMAQISDLPLPYEKNKSVFFDQQFFDNIGYIDPDSLLNEHFVKNKSMDIYSFGSLLWEIMSGKVPYSKDKDEGILQLVQKIKDGYREGNIIDAHKYELCKLCWNGKPSDRPTIEEVFDELLHFI</sequence>
<dbReference type="AlphaFoldDB" id="A0A9W4SSE1"/>
<feature type="domain" description="Protein kinase" evidence="2">
    <location>
        <begin position="1"/>
        <end position="252"/>
    </location>
</feature>
<accession>A0A9W4SSE1</accession>
<dbReference type="PANTHER" id="PTHR44329">
    <property type="entry name" value="SERINE/THREONINE-PROTEIN KINASE TNNI3K-RELATED"/>
    <property type="match status" value="1"/>
</dbReference>
<dbReference type="PANTHER" id="PTHR44329:SF6">
    <property type="entry name" value="RECEPTOR-INTERACTING SERINE_THREONINE-PROTEIN KINASE 1"/>
    <property type="match status" value="1"/>
</dbReference>
<dbReference type="InterPro" id="IPR000719">
    <property type="entry name" value="Prot_kinase_dom"/>
</dbReference>
<protein>
    <submittedName>
        <fullName evidence="3">14820_t:CDS:1</fullName>
    </submittedName>
</protein>
<dbReference type="Pfam" id="PF07714">
    <property type="entry name" value="PK_Tyr_Ser-Thr"/>
    <property type="match status" value="1"/>
</dbReference>
<dbReference type="OrthoDB" id="2305125at2759"/>
<dbReference type="PROSITE" id="PS50011">
    <property type="entry name" value="PROTEIN_KINASE_DOM"/>
    <property type="match status" value="2"/>
</dbReference>
<dbReference type="InterPro" id="IPR051681">
    <property type="entry name" value="Ser/Thr_Kinases-Pseudokinases"/>
</dbReference>
<dbReference type="GO" id="GO:0005524">
    <property type="term" value="F:ATP binding"/>
    <property type="evidence" value="ECO:0007669"/>
    <property type="project" value="InterPro"/>
</dbReference>
<evidence type="ECO:0000313" key="4">
    <source>
        <dbReference type="Proteomes" id="UP001153678"/>
    </source>
</evidence>
<keyword evidence="4" id="KW-1185">Reference proteome</keyword>
<dbReference type="PRINTS" id="PR00109">
    <property type="entry name" value="TYRKINASE"/>
</dbReference>
<proteinExistence type="predicted"/>
<dbReference type="SUPFAM" id="SSF56112">
    <property type="entry name" value="Protein kinase-like (PK-like)"/>
    <property type="match status" value="2"/>
</dbReference>
<evidence type="ECO:0000259" key="2">
    <source>
        <dbReference type="PROSITE" id="PS50011"/>
    </source>
</evidence>
<comment type="caution">
    <text evidence="3">The sequence shown here is derived from an EMBL/GenBank/DDBJ whole genome shotgun (WGS) entry which is preliminary data.</text>
</comment>
<feature type="compositionally biased region" description="Basic and acidic residues" evidence="1">
    <location>
        <begin position="1"/>
        <end position="10"/>
    </location>
</feature>
<dbReference type="Pfam" id="PF00069">
    <property type="entry name" value="Pkinase"/>
    <property type="match status" value="1"/>
</dbReference>
<gene>
    <name evidence="3" type="ORF">FWILDA_LOCUS9300</name>
</gene>
<evidence type="ECO:0000256" key="1">
    <source>
        <dbReference type="SAM" id="MobiDB-lite"/>
    </source>
</evidence>
<dbReference type="GO" id="GO:0004674">
    <property type="term" value="F:protein serine/threonine kinase activity"/>
    <property type="evidence" value="ECO:0007669"/>
    <property type="project" value="TreeGrafter"/>
</dbReference>
<dbReference type="Gene3D" id="1.10.510.10">
    <property type="entry name" value="Transferase(Phosphotransferase) domain 1"/>
    <property type="match status" value="2"/>
</dbReference>
<feature type="region of interest" description="Disordered" evidence="1">
    <location>
        <begin position="1"/>
        <end position="48"/>
    </location>
</feature>
<dbReference type="InterPro" id="IPR011009">
    <property type="entry name" value="Kinase-like_dom_sf"/>
</dbReference>
<feature type="compositionally biased region" description="Acidic residues" evidence="1">
    <location>
        <begin position="16"/>
        <end position="25"/>
    </location>
</feature>
<name>A0A9W4SSE1_9GLOM</name>
<organism evidence="3 4">
    <name type="scientific">Funneliformis geosporum</name>
    <dbReference type="NCBI Taxonomy" id="1117311"/>
    <lineage>
        <taxon>Eukaryota</taxon>
        <taxon>Fungi</taxon>
        <taxon>Fungi incertae sedis</taxon>
        <taxon>Mucoromycota</taxon>
        <taxon>Glomeromycotina</taxon>
        <taxon>Glomeromycetes</taxon>
        <taxon>Glomerales</taxon>
        <taxon>Glomeraceae</taxon>
        <taxon>Funneliformis</taxon>
    </lineage>
</organism>
<evidence type="ECO:0000313" key="3">
    <source>
        <dbReference type="EMBL" id="CAI2179864.1"/>
    </source>
</evidence>
<dbReference type="EMBL" id="CAMKVN010002162">
    <property type="protein sequence ID" value="CAI2179864.1"/>
    <property type="molecule type" value="Genomic_DNA"/>
</dbReference>
<reference evidence="3" key="1">
    <citation type="submission" date="2022-08" db="EMBL/GenBank/DDBJ databases">
        <authorList>
            <person name="Kallberg Y."/>
            <person name="Tangrot J."/>
            <person name="Rosling A."/>
        </authorList>
    </citation>
    <scope>NUCLEOTIDE SEQUENCE</scope>
    <source>
        <strain evidence="3">Wild A</strain>
    </source>
</reference>
<dbReference type="Proteomes" id="UP001153678">
    <property type="component" value="Unassembled WGS sequence"/>
</dbReference>
<feature type="domain" description="Protein kinase" evidence="2">
    <location>
        <begin position="351"/>
        <end position="612"/>
    </location>
</feature>
<dbReference type="InterPro" id="IPR001245">
    <property type="entry name" value="Ser-Thr/Tyr_kinase_cat_dom"/>
</dbReference>